<proteinExistence type="predicted"/>
<protein>
    <submittedName>
        <fullName evidence="8">PspC domain-containing protein</fullName>
    </submittedName>
</protein>
<dbReference type="RefSeq" id="WP_176941800.1">
    <property type="nucleotide sequence ID" value="NZ_JABZEC010000001.1"/>
</dbReference>
<keyword evidence="5 6" id="KW-0472">Membrane</keyword>
<evidence type="ECO:0000313" key="9">
    <source>
        <dbReference type="Proteomes" id="UP000563523"/>
    </source>
</evidence>
<organism evidence="8 9">
    <name type="scientific">Bombilactobacillus apium</name>
    <dbReference type="NCBI Taxonomy" id="2675299"/>
    <lineage>
        <taxon>Bacteria</taxon>
        <taxon>Bacillati</taxon>
        <taxon>Bacillota</taxon>
        <taxon>Bacilli</taxon>
        <taxon>Lactobacillales</taxon>
        <taxon>Lactobacillaceae</taxon>
        <taxon>Bombilactobacillus</taxon>
    </lineage>
</organism>
<keyword evidence="3 6" id="KW-0812">Transmembrane</keyword>
<dbReference type="PANTHER" id="PTHR33885">
    <property type="entry name" value="PHAGE SHOCK PROTEIN C"/>
    <property type="match status" value="1"/>
</dbReference>
<evidence type="ECO:0000256" key="2">
    <source>
        <dbReference type="ARBA" id="ARBA00022475"/>
    </source>
</evidence>
<reference evidence="8 9" key="1">
    <citation type="submission" date="2020-06" db="EMBL/GenBank/DDBJ databases">
        <authorList>
            <person name="Kang J."/>
        </authorList>
    </citation>
    <scope>NUCLEOTIDE SEQUENCE [LARGE SCALE GENOMIC DNA]</scope>
    <source>
        <strain evidence="8 9">DCY120</strain>
    </source>
</reference>
<keyword evidence="4 6" id="KW-1133">Transmembrane helix</keyword>
<accession>A0A850R519</accession>
<sequence length="66" mass="7772">MHIRIRRSGSNCYLAGVLGGLAEHFDWNAGVLRALFIFLSIPFFYTMPIIYLFLWLLMEKPDYHVH</sequence>
<keyword evidence="2" id="KW-1003">Cell membrane</keyword>
<comment type="caution">
    <text evidence="8">The sequence shown here is derived from an EMBL/GenBank/DDBJ whole genome shotgun (WGS) entry which is preliminary data.</text>
</comment>
<dbReference type="AlphaFoldDB" id="A0A850R519"/>
<dbReference type="Pfam" id="PF04024">
    <property type="entry name" value="PspC"/>
    <property type="match status" value="1"/>
</dbReference>
<evidence type="ECO:0000256" key="5">
    <source>
        <dbReference type="ARBA" id="ARBA00023136"/>
    </source>
</evidence>
<name>A0A850R519_9LACO</name>
<evidence type="ECO:0000256" key="6">
    <source>
        <dbReference type="SAM" id="Phobius"/>
    </source>
</evidence>
<comment type="subcellular location">
    <subcellularLocation>
        <location evidence="1">Cell membrane</location>
        <topology evidence="1">Single-pass membrane protein</topology>
    </subcellularLocation>
</comment>
<keyword evidence="9" id="KW-1185">Reference proteome</keyword>
<dbReference type="GO" id="GO:0005886">
    <property type="term" value="C:plasma membrane"/>
    <property type="evidence" value="ECO:0007669"/>
    <property type="project" value="UniProtKB-SubCell"/>
</dbReference>
<dbReference type="InterPro" id="IPR052027">
    <property type="entry name" value="PspC"/>
</dbReference>
<dbReference type="InterPro" id="IPR007168">
    <property type="entry name" value="Phageshock_PspC_N"/>
</dbReference>
<gene>
    <name evidence="8" type="ORF">HU830_00170</name>
</gene>
<evidence type="ECO:0000259" key="7">
    <source>
        <dbReference type="Pfam" id="PF04024"/>
    </source>
</evidence>
<feature type="domain" description="Phage shock protein PspC N-terminal" evidence="7">
    <location>
        <begin position="4"/>
        <end position="60"/>
    </location>
</feature>
<feature type="transmembrane region" description="Helical" evidence="6">
    <location>
        <begin position="34"/>
        <end position="58"/>
    </location>
</feature>
<evidence type="ECO:0000313" key="8">
    <source>
        <dbReference type="EMBL" id="NVY95625.1"/>
    </source>
</evidence>
<evidence type="ECO:0000256" key="4">
    <source>
        <dbReference type="ARBA" id="ARBA00022989"/>
    </source>
</evidence>
<dbReference type="EMBL" id="JABZEC010000001">
    <property type="protein sequence ID" value="NVY95625.1"/>
    <property type="molecule type" value="Genomic_DNA"/>
</dbReference>
<dbReference type="PANTHER" id="PTHR33885:SF3">
    <property type="entry name" value="PHAGE SHOCK PROTEIN C"/>
    <property type="match status" value="1"/>
</dbReference>
<evidence type="ECO:0000256" key="1">
    <source>
        <dbReference type="ARBA" id="ARBA00004162"/>
    </source>
</evidence>
<dbReference type="Proteomes" id="UP000563523">
    <property type="component" value="Unassembled WGS sequence"/>
</dbReference>
<evidence type="ECO:0000256" key="3">
    <source>
        <dbReference type="ARBA" id="ARBA00022692"/>
    </source>
</evidence>